<dbReference type="SUPFAM" id="SSF82895">
    <property type="entry name" value="TSP-1 type 1 repeat"/>
    <property type="match status" value="5"/>
</dbReference>
<feature type="domain" description="Reelin" evidence="14">
    <location>
        <begin position="10"/>
        <end position="196"/>
    </location>
</feature>
<dbReference type="Pfam" id="PF00014">
    <property type="entry name" value="Kunitz_BPTI"/>
    <property type="match status" value="1"/>
</dbReference>
<keyword evidence="4" id="KW-0272">Extracellular matrix</keyword>
<dbReference type="AlphaFoldDB" id="A0A6L2PQI0"/>
<dbReference type="PROSITE" id="PS50279">
    <property type="entry name" value="BPTI_KUNITZ_2"/>
    <property type="match status" value="1"/>
</dbReference>
<reference evidence="17" key="1">
    <citation type="submission" date="2020-01" db="EMBL/GenBank/DDBJ databases">
        <title>Draft genome sequence of the Termite Coptotermes fromosanus.</title>
        <authorList>
            <person name="Itakura S."/>
            <person name="Yosikawa Y."/>
            <person name="Umezawa K."/>
        </authorList>
    </citation>
    <scope>NUCLEOTIDE SEQUENCE [LARGE SCALE GENOMIC DNA]</scope>
</reference>
<evidence type="ECO:0000313" key="16">
    <source>
        <dbReference type="EMBL" id="GFG34524.1"/>
    </source>
</evidence>
<dbReference type="Pfam" id="PF00090">
    <property type="entry name" value="TSP_1"/>
    <property type="match status" value="3"/>
</dbReference>
<feature type="domain" description="BPTI/Kunitz inhibitor" evidence="13">
    <location>
        <begin position="663"/>
        <end position="713"/>
    </location>
</feature>
<dbReference type="GO" id="GO:0007155">
    <property type="term" value="P:cell adhesion"/>
    <property type="evidence" value="ECO:0007669"/>
    <property type="project" value="UniProtKB-KW"/>
</dbReference>
<organism evidence="16 17">
    <name type="scientific">Coptotermes formosanus</name>
    <name type="common">Formosan subterranean termite</name>
    <dbReference type="NCBI Taxonomy" id="36987"/>
    <lineage>
        <taxon>Eukaryota</taxon>
        <taxon>Metazoa</taxon>
        <taxon>Ecdysozoa</taxon>
        <taxon>Arthropoda</taxon>
        <taxon>Hexapoda</taxon>
        <taxon>Insecta</taxon>
        <taxon>Pterygota</taxon>
        <taxon>Neoptera</taxon>
        <taxon>Polyneoptera</taxon>
        <taxon>Dictyoptera</taxon>
        <taxon>Blattodea</taxon>
        <taxon>Blattoidea</taxon>
        <taxon>Termitoidae</taxon>
        <taxon>Rhinotermitidae</taxon>
        <taxon>Coptotermes</taxon>
    </lineage>
</organism>
<dbReference type="InterPro" id="IPR042307">
    <property type="entry name" value="Reeler_sf"/>
</dbReference>
<dbReference type="CDD" id="cd00109">
    <property type="entry name" value="Kunitz-type"/>
    <property type="match status" value="1"/>
</dbReference>
<dbReference type="Gene3D" id="2.60.40.2130">
    <property type="entry name" value="F-spondin domain"/>
    <property type="match status" value="1"/>
</dbReference>
<evidence type="ECO:0000256" key="9">
    <source>
        <dbReference type="ARBA" id="ARBA00023157"/>
    </source>
</evidence>
<feature type="domain" description="Spondin" evidence="15">
    <location>
        <begin position="197"/>
        <end position="387"/>
    </location>
</feature>
<dbReference type="FunCoup" id="A0A6L2PQI0">
    <property type="interactions" value="15"/>
</dbReference>
<name>A0A6L2PQI0_COPFO</name>
<dbReference type="PANTHER" id="PTHR11311">
    <property type="entry name" value="SPONDIN"/>
    <property type="match status" value="1"/>
</dbReference>
<keyword evidence="6 12" id="KW-0732">Signal</keyword>
<dbReference type="CDD" id="cd08544">
    <property type="entry name" value="Reeler"/>
    <property type="match status" value="1"/>
</dbReference>
<dbReference type="SUPFAM" id="SSF57362">
    <property type="entry name" value="BPTI-like"/>
    <property type="match status" value="1"/>
</dbReference>
<dbReference type="InterPro" id="IPR038678">
    <property type="entry name" value="Spondin_N_sf"/>
</dbReference>
<feature type="chain" id="PRO_5026753883" description="Spondin-1" evidence="12">
    <location>
        <begin position="23"/>
        <end position="1031"/>
    </location>
</feature>
<dbReference type="OrthoDB" id="347314at2759"/>
<dbReference type="Gene3D" id="4.10.410.10">
    <property type="entry name" value="Pancreatic trypsin inhibitor Kunitz domain"/>
    <property type="match status" value="1"/>
</dbReference>
<dbReference type="InterPro" id="IPR002861">
    <property type="entry name" value="Reeler_dom"/>
</dbReference>
<dbReference type="PRINTS" id="PR00759">
    <property type="entry name" value="BASICPTASE"/>
</dbReference>
<keyword evidence="3" id="KW-0964">Secreted</keyword>
<evidence type="ECO:0000259" key="13">
    <source>
        <dbReference type="PROSITE" id="PS50279"/>
    </source>
</evidence>
<evidence type="ECO:0000259" key="14">
    <source>
        <dbReference type="PROSITE" id="PS51019"/>
    </source>
</evidence>
<keyword evidence="9" id="KW-1015">Disulfide bond</keyword>
<comment type="subcellular location">
    <subcellularLocation>
        <location evidence="1">Secreted</location>
        <location evidence="1">Extracellular space</location>
        <location evidence="1">Extracellular matrix</location>
    </subcellularLocation>
</comment>
<dbReference type="EMBL" id="BLKM01000490">
    <property type="protein sequence ID" value="GFG34524.1"/>
    <property type="molecule type" value="Genomic_DNA"/>
</dbReference>
<dbReference type="GO" id="GO:0031012">
    <property type="term" value="C:extracellular matrix"/>
    <property type="evidence" value="ECO:0007669"/>
    <property type="project" value="TreeGrafter"/>
</dbReference>
<sequence>MRGGVQLTICLLLATVQQSASAFRCNREPEGHMPPKSKADNRFKIRISGNPDKYVPGEVYTVSLKGERILQTPQKFTGFMLVVEPSNDFLPSWVDGPQRGMVVPVSDYSTRNVGVFSLFGDTSTKFSDRCPNAIVQTSSIPKSDVQVLWTAPPKGSGCVVFRATVVENRDTWYMDDEQLSRLLCEDVQDNDDKQPEVVNSCCACDEAKYEVTFESLWSRHTHPKDFPTNGTATRFSDVIGASHSADYQFWNYGNFASEGLRQVAERGATRMLESELKAQSEHIRTIIKARGISHSNVTGKTFAVFRVDRKHHLMSIVSKIDPSPDWIVGVSRLELCLRNCNWVEHKVLNLYPYDAGTDNGITYLSPDMPTKPRETIKEITSSYPGDAGSPFFGVEMKPLARVYLTRQRLYEKSCSDDTPGEVTDDYSGVEEHTASGDCEVTEWGPLSACSVTCGKGVKYKQRSYVDSMRAQIRSCNVKLTAKYPCQGAQETCSSQASDELTNSPLDPICTVTKWSSWSSCSVTCGRGVRIRTRKYERREAYKRCSPHPEAPRLEQNDDCYGVGGERCEDFPEESQEEKPNCPLTEWSRWSPCSATCGKGRRMRTRLRVAYNEETRTMYEHMEEGYSGPLSMEDCVDVQVIDEVECDGEIPSCEISPSMAREICQMPKDEGLCTGNNSRWYFDLHAEACLEFLYSGCRGNRNNFLTQDDCASVCQKYKEDLKANRTARLQRYGVSLSGVISYHLHGHGRLDQNCEDEEDEDADVTTTASSALQAASYVFGFNVSSGGDTHEAAVDCVVSRWSQWSACSVSCGRGFKTKTRTIMVHARNGGKPCPKKMLRKKKCKRSCDLESVTDDNPTWGDASPVQKVEPVDCILSEWSSWSPCSLTCGMHGVRQRTRSVVVISSGGGLPCGSRLEVIPCEDSTSPECVGLFASTVDVFLPLIQNWNEQVQHNIEALTILVLEFEALKAVKIKDGLLVVATVCHAENKITEIKAVVREDVLNARINYINGCKVRAWNSMKLLIISVKSNTQY</sequence>
<evidence type="ECO:0000256" key="11">
    <source>
        <dbReference type="ARBA" id="ARBA00030964"/>
    </source>
</evidence>
<dbReference type="InterPro" id="IPR044004">
    <property type="entry name" value="TSP1_spondin_dom"/>
</dbReference>
<evidence type="ECO:0000256" key="12">
    <source>
        <dbReference type="SAM" id="SignalP"/>
    </source>
</evidence>
<evidence type="ECO:0000256" key="10">
    <source>
        <dbReference type="ARBA" id="ARBA00023180"/>
    </source>
</evidence>
<keyword evidence="8" id="KW-0130">Cell adhesion</keyword>
<dbReference type="InterPro" id="IPR036880">
    <property type="entry name" value="Kunitz_BPTI_sf"/>
</dbReference>
<evidence type="ECO:0000259" key="15">
    <source>
        <dbReference type="PROSITE" id="PS51020"/>
    </source>
</evidence>
<comment type="caution">
    <text evidence="16">The sequence shown here is derived from an EMBL/GenBank/DDBJ whole genome shotgun (WGS) entry which is preliminary data.</text>
</comment>
<feature type="signal peptide" evidence="12">
    <location>
        <begin position="1"/>
        <end position="22"/>
    </location>
</feature>
<protein>
    <recommendedName>
        <fullName evidence="2">Spondin-1</fullName>
    </recommendedName>
    <alternativeName>
        <fullName evidence="11">F-spondin</fullName>
    </alternativeName>
</protein>
<dbReference type="Pfam" id="PF02014">
    <property type="entry name" value="Reeler"/>
    <property type="match status" value="1"/>
</dbReference>
<evidence type="ECO:0000256" key="7">
    <source>
        <dbReference type="ARBA" id="ARBA00022737"/>
    </source>
</evidence>
<dbReference type="InterPro" id="IPR036383">
    <property type="entry name" value="TSP1_rpt_sf"/>
</dbReference>
<dbReference type="PROSITE" id="PS00280">
    <property type="entry name" value="BPTI_KUNITZ_1"/>
    <property type="match status" value="1"/>
</dbReference>
<dbReference type="InterPro" id="IPR009465">
    <property type="entry name" value="Spondin_N"/>
</dbReference>
<dbReference type="Pfam" id="PF19028">
    <property type="entry name" value="TSP1_spondin"/>
    <property type="match status" value="2"/>
</dbReference>
<dbReference type="GO" id="GO:0046872">
    <property type="term" value="F:metal ion binding"/>
    <property type="evidence" value="ECO:0007669"/>
    <property type="project" value="UniProtKB-KW"/>
</dbReference>
<evidence type="ECO:0000256" key="2">
    <source>
        <dbReference type="ARBA" id="ARBA00019594"/>
    </source>
</evidence>
<dbReference type="Gene3D" id="2.20.100.10">
    <property type="entry name" value="Thrombospondin type-1 (TSP1) repeat"/>
    <property type="match status" value="5"/>
</dbReference>
<dbReference type="NCBIfam" id="NF038123">
    <property type="entry name" value="NF038123_dom"/>
    <property type="match status" value="1"/>
</dbReference>
<keyword evidence="10" id="KW-0325">Glycoprotein</keyword>
<dbReference type="SMART" id="SM00131">
    <property type="entry name" value="KU"/>
    <property type="match status" value="1"/>
</dbReference>
<keyword evidence="7" id="KW-0677">Repeat</keyword>
<keyword evidence="17" id="KW-1185">Reference proteome</keyword>
<dbReference type="Proteomes" id="UP000502823">
    <property type="component" value="Unassembled WGS sequence"/>
</dbReference>
<dbReference type="InterPro" id="IPR051418">
    <property type="entry name" value="Spondin/Thrombospondin_T1"/>
</dbReference>
<accession>A0A6L2PQI0</accession>
<keyword evidence="5" id="KW-0479">Metal-binding</keyword>
<dbReference type="InterPro" id="IPR020901">
    <property type="entry name" value="Prtase_inh_Kunz-CS"/>
</dbReference>
<proteinExistence type="predicted"/>
<evidence type="ECO:0000256" key="1">
    <source>
        <dbReference type="ARBA" id="ARBA00004498"/>
    </source>
</evidence>
<dbReference type="InterPro" id="IPR002223">
    <property type="entry name" value="Kunitz_BPTI"/>
</dbReference>
<evidence type="ECO:0000256" key="3">
    <source>
        <dbReference type="ARBA" id="ARBA00022525"/>
    </source>
</evidence>
<dbReference type="Pfam" id="PF06468">
    <property type="entry name" value="Spond_N"/>
    <property type="match status" value="1"/>
</dbReference>
<evidence type="ECO:0000256" key="5">
    <source>
        <dbReference type="ARBA" id="ARBA00022723"/>
    </source>
</evidence>
<dbReference type="SMART" id="SM00209">
    <property type="entry name" value="TSP1"/>
    <property type="match status" value="5"/>
</dbReference>
<dbReference type="PROSITE" id="PS50092">
    <property type="entry name" value="TSP1"/>
    <property type="match status" value="5"/>
</dbReference>
<dbReference type="PROSITE" id="PS51019">
    <property type="entry name" value="REELIN"/>
    <property type="match status" value="1"/>
</dbReference>
<dbReference type="Gene3D" id="2.60.40.4060">
    <property type="entry name" value="Reeler domain"/>
    <property type="match status" value="1"/>
</dbReference>
<evidence type="ECO:0000313" key="17">
    <source>
        <dbReference type="Proteomes" id="UP000502823"/>
    </source>
</evidence>
<evidence type="ECO:0000256" key="8">
    <source>
        <dbReference type="ARBA" id="ARBA00022889"/>
    </source>
</evidence>
<dbReference type="PANTHER" id="PTHR11311:SF16">
    <property type="entry name" value="SPONDIN-1"/>
    <property type="match status" value="1"/>
</dbReference>
<dbReference type="GO" id="GO:0004867">
    <property type="term" value="F:serine-type endopeptidase inhibitor activity"/>
    <property type="evidence" value="ECO:0007669"/>
    <property type="project" value="InterPro"/>
</dbReference>
<gene>
    <name evidence="16" type="ORF">Cfor_11887</name>
</gene>
<evidence type="ECO:0000256" key="4">
    <source>
        <dbReference type="ARBA" id="ARBA00022530"/>
    </source>
</evidence>
<dbReference type="InParanoid" id="A0A6L2PQI0"/>
<dbReference type="FunFam" id="2.60.40.2130:FF:000002">
    <property type="entry name" value="Putative Spondin-1"/>
    <property type="match status" value="1"/>
</dbReference>
<dbReference type="PROSITE" id="PS51020">
    <property type="entry name" value="SPONDIN"/>
    <property type="match status" value="1"/>
</dbReference>
<evidence type="ECO:0000256" key="6">
    <source>
        <dbReference type="ARBA" id="ARBA00022729"/>
    </source>
</evidence>
<dbReference type="InterPro" id="IPR000884">
    <property type="entry name" value="TSP1_rpt"/>
</dbReference>